<dbReference type="SUPFAM" id="SSF53822">
    <property type="entry name" value="Periplasmic binding protein-like I"/>
    <property type="match status" value="1"/>
</dbReference>
<sequence>MKVTVHDIAVKAGVSDGSVSNALNNRKGISDEKREQILKVAREMGYFKKSIKDNKALRFVVLNKTKHVIGDTPFFSELIRGIETESSALGFDLLVSHITVDEDKNVDIDDVLKQDLVDGILLLGTEMNYEDLMAFEALSIPIVVVDTVFRTQKFDFVAINNIDGTYEIVSHLIKHGHKNIGLINSAYQINNFRERKHGYEQAMSDHQLACYPQNEALVEPSLDGAYADMKEYLKSFLQEGEPLPTAYFAVNDNIALGAMKAFKEFGLDVSIVGFDDLPLCGYCDPPLTTVQVDKINLGSKAVQRLVSKITEKDHSKLQILVGTKLVERESVKRIA</sequence>
<dbReference type="CDD" id="cd01392">
    <property type="entry name" value="HTH_LacI"/>
    <property type="match status" value="1"/>
</dbReference>
<evidence type="ECO:0000313" key="6">
    <source>
        <dbReference type="Proteomes" id="UP000515856"/>
    </source>
</evidence>
<evidence type="ECO:0000313" key="5">
    <source>
        <dbReference type="EMBL" id="QNM10839.1"/>
    </source>
</evidence>
<dbReference type="SMART" id="SM00354">
    <property type="entry name" value="HTH_LACI"/>
    <property type="match status" value="1"/>
</dbReference>
<dbReference type="InterPro" id="IPR028082">
    <property type="entry name" value="Peripla_BP_I"/>
</dbReference>
<dbReference type="InterPro" id="IPR000843">
    <property type="entry name" value="HTH_LacI"/>
</dbReference>
<evidence type="ECO:0000259" key="4">
    <source>
        <dbReference type="PROSITE" id="PS50932"/>
    </source>
</evidence>
<dbReference type="InterPro" id="IPR046335">
    <property type="entry name" value="LacI/GalR-like_sensor"/>
</dbReference>
<dbReference type="Gene3D" id="1.10.260.40">
    <property type="entry name" value="lambda repressor-like DNA-binding domains"/>
    <property type="match status" value="1"/>
</dbReference>
<dbReference type="GO" id="GO:0000976">
    <property type="term" value="F:transcription cis-regulatory region binding"/>
    <property type="evidence" value="ECO:0007669"/>
    <property type="project" value="TreeGrafter"/>
</dbReference>
<dbReference type="RefSeq" id="WP_117454183.1">
    <property type="nucleotide sequence ID" value="NZ_CP060636.1"/>
</dbReference>
<accession>A0A7G9GJ57</accession>
<protein>
    <submittedName>
        <fullName evidence="5">LacI family DNA-binding transcriptional regulator</fullName>
    </submittedName>
</protein>
<dbReference type="KEGG" id="ehn:H9Q80_11150"/>
<dbReference type="Gene3D" id="3.40.50.2300">
    <property type="match status" value="2"/>
</dbReference>
<keyword evidence="3" id="KW-0804">Transcription</keyword>
<evidence type="ECO:0000256" key="1">
    <source>
        <dbReference type="ARBA" id="ARBA00023015"/>
    </source>
</evidence>
<dbReference type="AlphaFoldDB" id="A0A7G9GJ57"/>
<keyword evidence="6" id="KW-1185">Reference proteome</keyword>
<dbReference type="Pfam" id="PF13377">
    <property type="entry name" value="Peripla_BP_3"/>
    <property type="match status" value="1"/>
</dbReference>
<dbReference type="GO" id="GO:0003700">
    <property type="term" value="F:DNA-binding transcription factor activity"/>
    <property type="evidence" value="ECO:0007669"/>
    <property type="project" value="TreeGrafter"/>
</dbReference>
<dbReference type="PROSITE" id="PS00356">
    <property type="entry name" value="HTH_LACI_1"/>
    <property type="match status" value="1"/>
</dbReference>
<keyword evidence="1" id="KW-0805">Transcription regulation</keyword>
<dbReference type="PROSITE" id="PS50932">
    <property type="entry name" value="HTH_LACI_2"/>
    <property type="match status" value="1"/>
</dbReference>
<reference evidence="5 6" key="1">
    <citation type="submission" date="2020-08" db="EMBL/GenBank/DDBJ databases">
        <authorList>
            <person name="Liu C."/>
            <person name="Sun Q."/>
        </authorList>
    </citation>
    <scope>NUCLEOTIDE SEQUENCE [LARGE SCALE GENOMIC DNA]</scope>
    <source>
        <strain evidence="5 6">NSJ-61</strain>
    </source>
</reference>
<dbReference type="Pfam" id="PF00356">
    <property type="entry name" value="LacI"/>
    <property type="match status" value="1"/>
</dbReference>
<proteinExistence type="predicted"/>
<organism evidence="5 6">
    <name type="scientific">[Eubacterium] hominis</name>
    <dbReference type="NCBI Taxonomy" id="2764325"/>
    <lineage>
        <taxon>Bacteria</taxon>
        <taxon>Bacillati</taxon>
        <taxon>Bacillota</taxon>
        <taxon>Erysipelotrichia</taxon>
        <taxon>Erysipelotrichales</taxon>
        <taxon>Erysipelotrichaceae</taxon>
        <taxon>Amedibacillus</taxon>
    </lineage>
</organism>
<keyword evidence="2 5" id="KW-0238">DNA-binding</keyword>
<dbReference type="Proteomes" id="UP000515856">
    <property type="component" value="Chromosome"/>
</dbReference>
<dbReference type="PANTHER" id="PTHR30146:SF109">
    <property type="entry name" value="HTH-TYPE TRANSCRIPTIONAL REGULATOR GALS"/>
    <property type="match status" value="1"/>
</dbReference>
<dbReference type="PANTHER" id="PTHR30146">
    <property type="entry name" value="LACI-RELATED TRANSCRIPTIONAL REPRESSOR"/>
    <property type="match status" value="1"/>
</dbReference>
<feature type="domain" description="HTH lacI-type" evidence="4">
    <location>
        <begin position="3"/>
        <end position="57"/>
    </location>
</feature>
<dbReference type="SUPFAM" id="SSF47413">
    <property type="entry name" value="lambda repressor-like DNA-binding domains"/>
    <property type="match status" value="1"/>
</dbReference>
<gene>
    <name evidence="5" type="ORF">H9Q80_11150</name>
</gene>
<dbReference type="InterPro" id="IPR010982">
    <property type="entry name" value="Lambda_DNA-bd_dom_sf"/>
</dbReference>
<evidence type="ECO:0000256" key="2">
    <source>
        <dbReference type="ARBA" id="ARBA00023125"/>
    </source>
</evidence>
<evidence type="ECO:0000256" key="3">
    <source>
        <dbReference type="ARBA" id="ARBA00023163"/>
    </source>
</evidence>
<dbReference type="EMBL" id="CP060636">
    <property type="protein sequence ID" value="QNM10839.1"/>
    <property type="molecule type" value="Genomic_DNA"/>
</dbReference>
<name>A0A7G9GJ57_9FIRM</name>